<proteinExistence type="predicted"/>
<evidence type="ECO:0000313" key="3">
    <source>
        <dbReference type="Proteomes" id="UP001302257"/>
    </source>
</evidence>
<feature type="transmembrane region" description="Helical" evidence="1">
    <location>
        <begin position="302"/>
        <end position="325"/>
    </location>
</feature>
<evidence type="ECO:0000313" key="2">
    <source>
        <dbReference type="EMBL" id="WNO04378.1"/>
    </source>
</evidence>
<keyword evidence="1" id="KW-1133">Transmembrane helix</keyword>
<feature type="transmembrane region" description="Helical" evidence="1">
    <location>
        <begin position="200"/>
        <end position="221"/>
    </location>
</feature>
<organism evidence="2 3">
    <name type="scientific">Rhodoferax mekongensis</name>
    <dbReference type="NCBI Taxonomy" id="3068341"/>
    <lineage>
        <taxon>Bacteria</taxon>
        <taxon>Pseudomonadati</taxon>
        <taxon>Pseudomonadota</taxon>
        <taxon>Betaproteobacteria</taxon>
        <taxon>Burkholderiales</taxon>
        <taxon>Comamonadaceae</taxon>
        <taxon>Rhodoferax</taxon>
    </lineage>
</organism>
<reference evidence="2 3" key="1">
    <citation type="submission" date="2023-08" db="EMBL/GenBank/DDBJ databases">
        <title>Rhodoferax potami sp. nov. and Rhodoferax mekongensis sp. nov., isolated from the Mekong River in Thailand.</title>
        <authorList>
            <person name="Kitikhun S."/>
            <person name="Charoenyingcharoen P."/>
            <person name="Siriarchawattana P."/>
            <person name="Likhitrattanapisal S."/>
            <person name="Nilsakha T."/>
            <person name="Chanpet A."/>
            <person name="Rattanawaree P."/>
            <person name="Ingsriswang S."/>
        </authorList>
    </citation>
    <scope>NUCLEOTIDE SEQUENCE [LARGE SCALE GENOMIC DNA]</scope>
    <source>
        <strain evidence="2 3">TBRC 17307</strain>
    </source>
</reference>
<keyword evidence="1" id="KW-0812">Transmembrane</keyword>
<dbReference type="EMBL" id="CP132507">
    <property type="protein sequence ID" value="WNO04378.1"/>
    <property type="molecule type" value="Genomic_DNA"/>
</dbReference>
<accession>A0ABZ0AXJ6</accession>
<evidence type="ECO:0000256" key="1">
    <source>
        <dbReference type="SAM" id="Phobius"/>
    </source>
</evidence>
<keyword evidence="3" id="KW-1185">Reference proteome</keyword>
<feature type="transmembrane region" description="Helical" evidence="1">
    <location>
        <begin position="104"/>
        <end position="121"/>
    </location>
</feature>
<feature type="transmembrane region" description="Helical" evidence="1">
    <location>
        <begin position="233"/>
        <end position="252"/>
    </location>
</feature>
<feature type="transmembrane region" description="Helical" evidence="1">
    <location>
        <begin position="264"/>
        <end position="282"/>
    </location>
</feature>
<dbReference type="Proteomes" id="UP001302257">
    <property type="component" value="Chromosome"/>
</dbReference>
<feature type="transmembrane region" description="Helical" evidence="1">
    <location>
        <begin position="77"/>
        <end position="98"/>
    </location>
</feature>
<sequence>MDIKDFTDTSNLTFELRLQDLKQAARDGLITEQQAQDLWQRWSQGQHWQATRPVDPNAPQPAQPAVAGGPRFSFVNVLYYFGGLLAIGAMTLFMTLGFQQMGPTALMVLGALYLFAALKVADYFKARSLPVPAGLMATLAVFLVPLIVWGAQHLMGWWPPGGPDSLASYHTRIDWRWITLEFATLLAGVVMLWRYRLPFMVMPLALTLWYMSMDVANMLLFDHRWEWEFMRDMSLVFGIGTVAVAMWVDVRTRLSKTAEWRQDFAFWLYIFGTTMFWCGLSLNDSGSELAKLGYCALNVVLVLMGAAIGRRVFTVYGAFGVMFYLGHLSHEVFRDSFMFPFALTLLGLGLVALGVWWQRHESAIAAYLSRYVPQGLQPRA</sequence>
<gene>
    <name evidence="2" type="ORF">RAN89_15950</name>
</gene>
<name>A0ABZ0AXJ6_9BURK</name>
<dbReference type="RefSeq" id="WP_313867223.1">
    <property type="nucleotide sequence ID" value="NZ_CP132507.1"/>
</dbReference>
<keyword evidence="1" id="KW-0472">Membrane</keyword>
<feature type="transmembrane region" description="Helical" evidence="1">
    <location>
        <begin position="133"/>
        <end position="155"/>
    </location>
</feature>
<protein>
    <submittedName>
        <fullName evidence="2">DUF2157 domain-containing protein</fullName>
    </submittedName>
</protein>
<feature type="transmembrane region" description="Helical" evidence="1">
    <location>
        <begin position="337"/>
        <end position="357"/>
    </location>
</feature>